<dbReference type="AlphaFoldDB" id="A0A9W8JSU7"/>
<comment type="caution">
    <text evidence="1">The sequence shown here is derived from an EMBL/GenBank/DDBJ whole genome shotgun (WGS) entry which is preliminary data.</text>
</comment>
<gene>
    <name evidence="1" type="ORF">NLJ89_g11194</name>
</gene>
<evidence type="ECO:0000313" key="2">
    <source>
        <dbReference type="Proteomes" id="UP001148786"/>
    </source>
</evidence>
<accession>A0A9W8JSU7</accession>
<sequence length="90" mass="10293">MNLPQPQTVHLHQPTAQYATYNMPAPPEQPMFDASSTYYMQYNPQAEAYPPYGDGFSLSAYVQVPTSVTQHCATNDDGHRHMSVFFHWVR</sequence>
<dbReference type="Proteomes" id="UP001148786">
    <property type="component" value="Unassembled WGS sequence"/>
</dbReference>
<dbReference type="EMBL" id="JANKHO010002418">
    <property type="protein sequence ID" value="KAJ3492619.1"/>
    <property type="molecule type" value="Genomic_DNA"/>
</dbReference>
<proteinExistence type="predicted"/>
<evidence type="ECO:0000313" key="1">
    <source>
        <dbReference type="EMBL" id="KAJ3492619.1"/>
    </source>
</evidence>
<keyword evidence="2" id="KW-1185">Reference proteome</keyword>
<protein>
    <submittedName>
        <fullName evidence="1">Uncharacterized protein</fullName>
    </submittedName>
</protein>
<reference evidence="1" key="1">
    <citation type="submission" date="2022-07" db="EMBL/GenBank/DDBJ databases">
        <title>Genome Sequence of Agrocybe chaxingu.</title>
        <authorList>
            <person name="Buettner E."/>
        </authorList>
    </citation>
    <scope>NUCLEOTIDE SEQUENCE</scope>
    <source>
        <strain evidence="1">MP-N11</strain>
    </source>
</reference>
<name>A0A9W8JSU7_9AGAR</name>
<organism evidence="1 2">
    <name type="scientific">Agrocybe chaxingu</name>
    <dbReference type="NCBI Taxonomy" id="84603"/>
    <lineage>
        <taxon>Eukaryota</taxon>
        <taxon>Fungi</taxon>
        <taxon>Dikarya</taxon>
        <taxon>Basidiomycota</taxon>
        <taxon>Agaricomycotina</taxon>
        <taxon>Agaricomycetes</taxon>
        <taxon>Agaricomycetidae</taxon>
        <taxon>Agaricales</taxon>
        <taxon>Agaricineae</taxon>
        <taxon>Strophariaceae</taxon>
        <taxon>Agrocybe</taxon>
    </lineage>
</organism>